<dbReference type="PANTHER" id="PTHR14052:SF0">
    <property type="entry name" value="ORIGIN RECOGNITION COMPLEX SUBUNIT 2"/>
    <property type="match status" value="1"/>
</dbReference>
<comment type="similarity">
    <text evidence="2 6">Belongs to the ORC2 family.</text>
</comment>
<dbReference type="InterPro" id="IPR007220">
    <property type="entry name" value="ORC2"/>
</dbReference>
<evidence type="ECO:0000256" key="4">
    <source>
        <dbReference type="ARBA" id="ARBA00022705"/>
    </source>
</evidence>
<evidence type="ECO:0000313" key="11">
    <source>
        <dbReference type="EMBL" id="RWS12960.1"/>
    </source>
</evidence>
<accession>A0A443RCI1</accession>
<comment type="subcellular location">
    <subcellularLocation>
        <location evidence="1 6">Nucleus</location>
    </subcellularLocation>
</comment>
<dbReference type="GO" id="GO:0005664">
    <property type="term" value="C:nuclear origin of replication recognition complex"/>
    <property type="evidence" value="ECO:0007669"/>
    <property type="project" value="UniProtKB-UniRule"/>
</dbReference>
<dbReference type="EMBL" id="NCKU01001149">
    <property type="protein sequence ID" value="RWS12953.1"/>
    <property type="molecule type" value="Genomic_DNA"/>
</dbReference>
<comment type="caution">
    <text evidence="11">The sequence shown here is derived from an EMBL/GenBank/DDBJ whole genome shotgun (WGS) entry which is preliminary data.</text>
</comment>
<feature type="domain" description="Origin recognition complex subunit 2 RecA-like" evidence="8">
    <location>
        <begin position="132"/>
        <end position="284"/>
    </location>
</feature>
<dbReference type="EMBL" id="NCKU01001148">
    <property type="protein sequence ID" value="RWS12960.1"/>
    <property type="molecule type" value="Genomic_DNA"/>
</dbReference>
<proteinExistence type="inferred from homology"/>
<organism evidence="11 12">
    <name type="scientific">Dinothrombium tinctorium</name>
    <dbReference type="NCBI Taxonomy" id="1965070"/>
    <lineage>
        <taxon>Eukaryota</taxon>
        <taxon>Metazoa</taxon>
        <taxon>Ecdysozoa</taxon>
        <taxon>Arthropoda</taxon>
        <taxon>Chelicerata</taxon>
        <taxon>Arachnida</taxon>
        <taxon>Acari</taxon>
        <taxon>Acariformes</taxon>
        <taxon>Trombidiformes</taxon>
        <taxon>Prostigmata</taxon>
        <taxon>Anystina</taxon>
        <taxon>Parasitengona</taxon>
        <taxon>Trombidioidea</taxon>
        <taxon>Trombidiidae</taxon>
        <taxon>Dinothrombium</taxon>
    </lineage>
</organism>
<feature type="region of interest" description="Disordered" evidence="7">
    <location>
        <begin position="25"/>
        <end position="90"/>
    </location>
</feature>
<dbReference type="OrthoDB" id="20198at2759"/>
<dbReference type="GO" id="GO:0006260">
    <property type="term" value="P:DNA replication"/>
    <property type="evidence" value="ECO:0007669"/>
    <property type="project" value="UniProtKB-UniRule"/>
</dbReference>
<dbReference type="GO" id="GO:0003688">
    <property type="term" value="F:DNA replication origin binding"/>
    <property type="evidence" value="ECO:0007669"/>
    <property type="project" value="UniProtKB-UniRule"/>
</dbReference>
<comment type="function">
    <text evidence="6">Component of the origin recognition complex (ORC) that binds origins of replication. DNA-binding is ATP-dependent. ORC is required to assemble the pre-replication complex necessary to initiate DNA replication.</text>
</comment>
<sequence>MWNQRLRGRDNTKVDVLIVDESYKHERVVDITEDASDTNDEERDEEEDEQLDDHREDKTALKRSHSKTISRAANDSSDNEEPADGGNQIDYFTASSQRTKRSQNNFNDIDLQFLQNMNEDEFQMHGKEKEDLLQTYKTELFSIWFELMLEGFNVILYGFGSKKAILDKFREEWLMDEHHLIIFGYFTELNLKQIIGCLKEALNFEKSDESSILQSASEMKNDLYLVIHSMDFLFSTNKKIKSFIRQLMVASNNKIHILASVDHIHSGLLWSSHESHQLNWIWYETHTFLPFKLERGYCSSILSSNLNSMLSQYLTLSSIEHVYDSLTPNAKKIFILIAKYYLKNVNASVADNVEMNDDECEEMVIPDPNFDGLAFSTLYRQCREEFLVNSEITLRTQLTEFKDHKLIKTMKSLEGTEIIALCIDLSLVKKFVNKVERS</sequence>
<dbReference type="InterPro" id="IPR056773">
    <property type="entry name" value="WHD_ORC2"/>
</dbReference>
<evidence type="ECO:0000259" key="9">
    <source>
        <dbReference type="Pfam" id="PF24882"/>
    </source>
</evidence>
<evidence type="ECO:0000256" key="3">
    <source>
        <dbReference type="ARBA" id="ARBA00019080"/>
    </source>
</evidence>
<keyword evidence="12" id="KW-1185">Reference proteome</keyword>
<dbReference type="AlphaFoldDB" id="A0A443RCI1"/>
<evidence type="ECO:0000256" key="7">
    <source>
        <dbReference type="SAM" id="MobiDB-lite"/>
    </source>
</evidence>
<keyword evidence="5 6" id="KW-0539">Nucleus</keyword>
<protein>
    <recommendedName>
        <fullName evidence="3 6">Origin recognition complex subunit 2</fullName>
    </recommendedName>
</protein>
<reference evidence="11 12" key="1">
    <citation type="journal article" date="2018" name="Gigascience">
        <title>Genomes of trombidid mites reveal novel predicted allergens and laterally-transferred genes associated with secondary metabolism.</title>
        <authorList>
            <person name="Dong X."/>
            <person name="Chaisiri K."/>
            <person name="Xia D."/>
            <person name="Armstrong S.D."/>
            <person name="Fang Y."/>
            <person name="Donnelly M.J."/>
            <person name="Kadowaki T."/>
            <person name="McGarry J.W."/>
            <person name="Darby A.C."/>
            <person name="Makepeace B.L."/>
        </authorList>
    </citation>
    <scope>NUCLEOTIDE SEQUENCE [LARGE SCALE GENOMIC DNA]</scope>
    <source>
        <strain evidence="11">UoL-WK</strain>
    </source>
</reference>
<dbReference type="Pfam" id="PF24882">
    <property type="entry name" value="WHD_ORC2"/>
    <property type="match status" value="1"/>
</dbReference>
<comment type="subunit">
    <text evidence="6">Component of the origin recognition complex (ORC).</text>
</comment>
<dbReference type="Proteomes" id="UP000285301">
    <property type="component" value="Unassembled WGS sequence"/>
</dbReference>
<evidence type="ECO:0000313" key="12">
    <source>
        <dbReference type="Proteomes" id="UP000285301"/>
    </source>
</evidence>
<evidence type="ECO:0000256" key="1">
    <source>
        <dbReference type="ARBA" id="ARBA00004123"/>
    </source>
</evidence>
<evidence type="ECO:0000256" key="5">
    <source>
        <dbReference type="ARBA" id="ARBA00023242"/>
    </source>
</evidence>
<feature type="compositionally biased region" description="Acidic residues" evidence="7">
    <location>
        <begin position="31"/>
        <end position="51"/>
    </location>
</feature>
<dbReference type="PANTHER" id="PTHR14052">
    <property type="entry name" value="ORIGIN RECOGNITION COMPLEX SUBUNIT 2"/>
    <property type="match status" value="1"/>
</dbReference>
<reference evidence="11" key="2">
    <citation type="submission" date="2018-11" db="EMBL/GenBank/DDBJ databases">
        <title>Trombidioid mite genomics.</title>
        <authorList>
            <person name="Dong X."/>
        </authorList>
    </citation>
    <scope>NUCLEOTIDE SEQUENCE</scope>
    <source>
        <strain evidence="11">UoL-WK</strain>
    </source>
</reference>
<dbReference type="STRING" id="1965070.A0A443RCI1"/>
<name>A0A443RCI1_9ACAR</name>
<evidence type="ECO:0000313" key="10">
    <source>
        <dbReference type="EMBL" id="RWS12953.1"/>
    </source>
</evidence>
<dbReference type="InterPro" id="IPR056772">
    <property type="entry name" value="RecA-like_ORC2"/>
</dbReference>
<gene>
    <name evidence="11" type="ORF">B4U79_00040</name>
    <name evidence="10" type="ORF">B4U79_09516</name>
</gene>
<evidence type="ECO:0000259" key="8">
    <source>
        <dbReference type="Pfam" id="PF04084"/>
    </source>
</evidence>
<evidence type="ECO:0000256" key="2">
    <source>
        <dbReference type="ARBA" id="ARBA00007421"/>
    </source>
</evidence>
<evidence type="ECO:0000256" key="6">
    <source>
        <dbReference type="RuleBase" id="RU368084"/>
    </source>
</evidence>
<keyword evidence="4 6" id="KW-0235">DNA replication</keyword>
<dbReference type="Pfam" id="PF04084">
    <property type="entry name" value="RecA-like_ORC2"/>
    <property type="match status" value="1"/>
</dbReference>
<feature type="domain" description="Origin recognition complex subunit 2 winged-helix" evidence="9">
    <location>
        <begin position="369"/>
        <end position="420"/>
    </location>
</feature>